<organism evidence="1 2">
    <name type="scientific">Piedraia hortae CBS 480.64</name>
    <dbReference type="NCBI Taxonomy" id="1314780"/>
    <lineage>
        <taxon>Eukaryota</taxon>
        <taxon>Fungi</taxon>
        <taxon>Dikarya</taxon>
        <taxon>Ascomycota</taxon>
        <taxon>Pezizomycotina</taxon>
        <taxon>Dothideomycetes</taxon>
        <taxon>Dothideomycetidae</taxon>
        <taxon>Capnodiales</taxon>
        <taxon>Piedraiaceae</taxon>
        <taxon>Piedraia</taxon>
    </lineage>
</organism>
<evidence type="ECO:0000313" key="2">
    <source>
        <dbReference type="Proteomes" id="UP000799421"/>
    </source>
</evidence>
<evidence type="ECO:0000313" key="1">
    <source>
        <dbReference type="EMBL" id="KAF2858824.1"/>
    </source>
</evidence>
<protein>
    <submittedName>
        <fullName evidence="1">Uncharacterized protein</fullName>
    </submittedName>
</protein>
<dbReference type="OrthoDB" id="2608216at2759"/>
<accession>A0A6A7BUE9</accession>
<dbReference type="EMBL" id="MU006002">
    <property type="protein sequence ID" value="KAF2858824.1"/>
    <property type="molecule type" value="Genomic_DNA"/>
</dbReference>
<dbReference type="Proteomes" id="UP000799421">
    <property type="component" value="Unassembled WGS sequence"/>
</dbReference>
<gene>
    <name evidence="1" type="ORF">K470DRAFT_272102</name>
</gene>
<dbReference type="AlphaFoldDB" id="A0A6A7BUE9"/>
<proteinExistence type="predicted"/>
<sequence length="302" mass="33788">MKKAIRTRRMEMIQCELGPDELESLVVSSFALNAVSETKRAWKTAVQVNPLTSAFIWITQLLILGDALARLGDAGGRELLCGCLKLECDAAVRTPKRGGDTTLDEILAAFEDLCQDIQRHCLRVPGFLMTYQVQKALGHLQDTLVDEPGPVLLVRPELDPKTWNAYLGVAKQFISFYRRVVVGGFSFDFLPSGHQNENTKDVWDTTVHQRTTWQDVEMLARLGNRSGLKPAIRAWWLAMIEHQLDADEFASPIVSFFALNAVSETNRTWKKALQVNPLTSALIWVVQLLIFGDAVHRSPVGS</sequence>
<name>A0A6A7BUE9_9PEZI</name>
<reference evidence="1" key="1">
    <citation type="journal article" date="2020" name="Stud. Mycol.">
        <title>101 Dothideomycetes genomes: a test case for predicting lifestyles and emergence of pathogens.</title>
        <authorList>
            <person name="Haridas S."/>
            <person name="Albert R."/>
            <person name="Binder M."/>
            <person name="Bloem J."/>
            <person name="Labutti K."/>
            <person name="Salamov A."/>
            <person name="Andreopoulos B."/>
            <person name="Baker S."/>
            <person name="Barry K."/>
            <person name="Bills G."/>
            <person name="Bluhm B."/>
            <person name="Cannon C."/>
            <person name="Castanera R."/>
            <person name="Culley D."/>
            <person name="Daum C."/>
            <person name="Ezra D."/>
            <person name="Gonzalez J."/>
            <person name="Henrissat B."/>
            <person name="Kuo A."/>
            <person name="Liang C."/>
            <person name="Lipzen A."/>
            <person name="Lutzoni F."/>
            <person name="Magnuson J."/>
            <person name="Mondo S."/>
            <person name="Nolan M."/>
            <person name="Ohm R."/>
            <person name="Pangilinan J."/>
            <person name="Park H.-J."/>
            <person name="Ramirez L."/>
            <person name="Alfaro M."/>
            <person name="Sun H."/>
            <person name="Tritt A."/>
            <person name="Yoshinaga Y."/>
            <person name="Zwiers L.-H."/>
            <person name="Turgeon B."/>
            <person name="Goodwin S."/>
            <person name="Spatafora J."/>
            <person name="Crous P."/>
            <person name="Grigoriev I."/>
        </authorList>
    </citation>
    <scope>NUCLEOTIDE SEQUENCE</scope>
    <source>
        <strain evidence="1">CBS 480.64</strain>
    </source>
</reference>
<keyword evidence="2" id="KW-1185">Reference proteome</keyword>